<dbReference type="EMBL" id="CM000884">
    <property type="protein sequence ID" value="KQJ81748.1"/>
    <property type="molecule type" value="Genomic_DNA"/>
</dbReference>
<proteinExistence type="predicted"/>
<keyword evidence="4" id="KW-1185">Reference proteome</keyword>
<dbReference type="Gramene" id="KQJ81748">
    <property type="protein sequence ID" value="KQJ81748"/>
    <property type="gene ID" value="BRADI_5g02836v3"/>
</dbReference>
<evidence type="ECO:0000313" key="2">
    <source>
        <dbReference type="EMBL" id="KQJ81748.1"/>
    </source>
</evidence>
<dbReference type="AlphaFoldDB" id="A0A0Q3E6B9"/>
<dbReference type="EnsemblPlants" id="KQJ81748">
    <property type="protein sequence ID" value="KQJ81748"/>
    <property type="gene ID" value="BRADI_5g02836v3"/>
</dbReference>
<dbReference type="Proteomes" id="UP000008810">
    <property type="component" value="Chromosome 5"/>
</dbReference>
<dbReference type="InParanoid" id="A0A0Q3E6B9"/>
<gene>
    <name evidence="2" type="ORF">BRADI_5g02836v3</name>
</gene>
<sequence>MKAVAVLVCILLVTTSSAAAASPARKLAGDDGQQTGETLAMKVVVVVDGRPSDGYGNRVCNRSNFPCPQGLEMEKP</sequence>
<evidence type="ECO:0000313" key="3">
    <source>
        <dbReference type="EnsemblPlants" id="KQJ81748"/>
    </source>
</evidence>
<name>A0A0Q3E6B9_BRADI</name>
<evidence type="ECO:0000256" key="1">
    <source>
        <dbReference type="SAM" id="SignalP"/>
    </source>
</evidence>
<reference evidence="2" key="2">
    <citation type="submission" date="2017-06" db="EMBL/GenBank/DDBJ databases">
        <title>WGS assembly of Brachypodium distachyon.</title>
        <authorList>
            <consortium name="The International Brachypodium Initiative"/>
            <person name="Lucas S."/>
            <person name="Harmon-Smith M."/>
            <person name="Lail K."/>
            <person name="Tice H."/>
            <person name="Grimwood J."/>
            <person name="Bruce D."/>
            <person name="Barry K."/>
            <person name="Shu S."/>
            <person name="Lindquist E."/>
            <person name="Wang M."/>
            <person name="Pitluck S."/>
            <person name="Vogel J.P."/>
            <person name="Garvin D.F."/>
            <person name="Mockler T.C."/>
            <person name="Schmutz J."/>
            <person name="Rokhsar D."/>
            <person name="Bevan M.W."/>
        </authorList>
    </citation>
    <scope>NUCLEOTIDE SEQUENCE</scope>
    <source>
        <strain evidence="2">Bd21</strain>
    </source>
</reference>
<dbReference type="OrthoDB" id="715682at2759"/>
<protein>
    <submittedName>
        <fullName evidence="2 3">Uncharacterized protein</fullName>
    </submittedName>
</protein>
<organism evidence="2">
    <name type="scientific">Brachypodium distachyon</name>
    <name type="common">Purple false brome</name>
    <name type="synonym">Trachynia distachya</name>
    <dbReference type="NCBI Taxonomy" id="15368"/>
    <lineage>
        <taxon>Eukaryota</taxon>
        <taxon>Viridiplantae</taxon>
        <taxon>Streptophyta</taxon>
        <taxon>Embryophyta</taxon>
        <taxon>Tracheophyta</taxon>
        <taxon>Spermatophyta</taxon>
        <taxon>Magnoliopsida</taxon>
        <taxon>Liliopsida</taxon>
        <taxon>Poales</taxon>
        <taxon>Poaceae</taxon>
        <taxon>BOP clade</taxon>
        <taxon>Pooideae</taxon>
        <taxon>Stipodae</taxon>
        <taxon>Brachypodieae</taxon>
        <taxon>Brachypodium</taxon>
    </lineage>
</organism>
<feature type="chain" id="PRO_5033237612" evidence="1">
    <location>
        <begin position="21"/>
        <end position="76"/>
    </location>
</feature>
<reference evidence="2 3" key="1">
    <citation type="journal article" date="2010" name="Nature">
        <title>Genome sequencing and analysis of the model grass Brachypodium distachyon.</title>
        <authorList>
            <consortium name="International Brachypodium Initiative"/>
        </authorList>
    </citation>
    <scope>NUCLEOTIDE SEQUENCE [LARGE SCALE GENOMIC DNA]</scope>
    <source>
        <strain evidence="2 3">Bd21</strain>
    </source>
</reference>
<dbReference type="FunCoup" id="A0A0Q3E6B9">
    <property type="interactions" value="701"/>
</dbReference>
<accession>A0A0Q3E6B9</accession>
<feature type="signal peptide" evidence="1">
    <location>
        <begin position="1"/>
        <end position="20"/>
    </location>
</feature>
<evidence type="ECO:0000313" key="4">
    <source>
        <dbReference type="Proteomes" id="UP000008810"/>
    </source>
</evidence>
<reference evidence="3" key="3">
    <citation type="submission" date="2018-08" db="UniProtKB">
        <authorList>
            <consortium name="EnsemblPlants"/>
        </authorList>
    </citation>
    <scope>IDENTIFICATION</scope>
    <source>
        <strain evidence="3">cv. Bd21</strain>
    </source>
</reference>
<keyword evidence="1" id="KW-0732">Signal</keyword>